<evidence type="ECO:0000256" key="3">
    <source>
        <dbReference type="ARBA" id="ARBA00023015"/>
    </source>
</evidence>
<evidence type="ECO:0000256" key="7">
    <source>
        <dbReference type="RuleBase" id="RU364145"/>
    </source>
</evidence>
<evidence type="ECO:0000256" key="1">
    <source>
        <dbReference type="ARBA" id="ARBA00004123"/>
    </source>
</evidence>
<keyword evidence="11" id="KW-1185">Reference proteome</keyword>
<dbReference type="InterPro" id="IPR011425">
    <property type="entry name" value="Med9"/>
</dbReference>
<proteinExistence type="inferred from homology"/>
<comment type="subcellular location">
    <subcellularLocation>
        <location evidence="1 7">Nucleus</location>
    </subcellularLocation>
</comment>
<evidence type="ECO:0000313" key="10">
    <source>
        <dbReference type="EMBL" id="UNI17517.1"/>
    </source>
</evidence>
<dbReference type="GO" id="GO:0016592">
    <property type="term" value="C:mediator complex"/>
    <property type="evidence" value="ECO:0007669"/>
    <property type="project" value="InterPro"/>
</dbReference>
<comment type="subunit">
    <text evidence="7">Component of the Mediator complex.</text>
</comment>
<evidence type="ECO:0000256" key="4">
    <source>
        <dbReference type="ARBA" id="ARBA00023159"/>
    </source>
</evidence>
<feature type="region of interest" description="Disordered" evidence="9">
    <location>
        <begin position="42"/>
        <end position="115"/>
    </location>
</feature>
<protein>
    <recommendedName>
        <fullName evidence="7">Mediator of RNA polymerase II transcription subunit 9</fullName>
    </recommendedName>
    <alternativeName>
        <fullName evidence="7">Mediator complex subunit 9</fullName>
    </alternativeName>
</protein>
<evidence type="ECO:0000256" key="8">
    <source>
        <dbReference type="SAM" id="Coils"/>
    </source>
</evidence>
<feature type="coiled-coil region" evidence="8">
    <location>
        <begin position="125"/>
        <end position="159"/>
    </location>
</feature>
<evidence type="ECO:0000313" key="11">
    <source>
        <dbReference type="Proteomes" id="UP000829364"/>
    </source>
</evidence>
<accession>A0A9Q8QE00</accession>
<feature type="region of interest" description="Disordered" evidence="9">
    <location>
        <begin position="1"/>
        <end position="22"/>
    </location>
</feature>
<reference evidence="10" key="1">
    <citation type="submission" date="2021-11" db="EMBL/GenBank/DDBJ databases">
        <title>Purpureocillium_takamizusanense_genome.</title>
        <authorList>
            <person name="Nguyen N.-H."/>
        </authorList>
    </citation>
    <scope>NUCLEOTIDE SEQUENCE</scope>
    <source>
        <strain evidence="10">PT3</strain>
    </source>
</reference>
<evidence type="ECO:0000256" key="2">
    <source>
        <dbReference type="ARBA" id="ARBA00008089"/>
    </source>
</evidence>
<dbReference type="Pfam" id="PF07544">
    <property type="entry name" value="Med9"/>
    <property type="match status" value="1"/>
</dbReference>
<keyword evidence="4 7" id="KW-0010">Activator</keyword>
<dbReference type="EMBL" id="CP086356">
    <property type="protein sequence ID" value="UNI17517.1"/>
    <property type="molecule type" value="Genomic_DNA"/>
</dbReference>
<evidence type="ECO:0000256" key="6">
    <source>
        <dbReference type="ARBA" id="ARBA00023242"/>
    </source>
</evidence>
<keyword evidence="3 7" id="KW-0805">Transcription regulation</keyword>
<gene>
    <name evidence="7" type="primary">MED9</name>
    <name evidence="10" type="ORF">JDV02_003854</name>
</gene>
<dbReference type="Proteomes" id="UP000829364">
    <property type="component" value="Chromosome 3"/>
</dbReference>
<dbReference type="AlphaFoldDB" id="A0A9Q8QE00"/>
<dbReference type="OrthoDB" id="5414694at2759"/>
<comment type="function">
    <text evidence="7">Component of the Mediator complex, a coactivator involved in the regulated transcription of nearly all RNA polymerase II-dependent genes. Mediator functions as a bridge to convey information from gene-specific regulatory proteins to the basal RNA polymerase II transcription machinery. Mediator is recruited to promoters by direct interactions with regulatory proteins and serves as a scaffold for the assembly of a functional preinitiation complex with RNA polymerase II and the general transcription factors.</text>
</comment>
<comment type="similarity">
    <text evidence="2 7">Belongs to the Mediator complex subunit 9 family.</text>
</comment>
<sequence length="179" mass="18303">MAAQPSSRHALALPATLSPDDLDTLSELSTVLAKVRAGIQSASGLTGTGTTPGAANHQNSNNNNNAGSGGASGAAASSSNTGGAGSGSSGGGSNGAQQLSFKDVPGATDGIKHKLQHARAQIRALPDMDRSVDDQRREIEELEARIERQRGLLERLRERGVRFGKGDEGAGGDDVKMDM</sequence>
<name>A0A9Q8QE00_9HYPO</name>
<organism evidence="10 11">
    <name type="scientific">Purpureocillium takamizusanense</name>
    <dbReference type="NCBI Taxonomy" id="2060973"/>
    <lineage>
        <taxon>Eukaryota</taxon>
        <taxon>Fungi</taxon>
        <taxon>Dikarya</taxon>
        <taxon>Ascomycota</taxon>
        <taxon>Pezizomycotina</taxon>
        <taxon>Sordariomycetes</taxon>
        <taxon>Hypocreomycetidae</taxon>
        <taxon>Hypocreales</taxon>
        <taxon>Ophiocordycipitaceae</taxon>
        <taxon>Purpureocillium</taxon>
    </lineage>
</organism>
<keyword evidence="6 7" id="KW-0539">Nucleus</keyword>
<keyword evidence="5 7" id="KW-0804">Transcription</keyword>
<dbReference type="GO" id="GO:0006357">
    <property type="term" value="P:regulation of transcription by RNA polymerase II"/>
    <property type="evidence" value="ECO:0007669"/>
    <property type="project" value="InterPro"/>
</dbReference>
<evidence type="ECO:0000256" key="5">
    <source>
        <dbReference type="ARBA" id="ARBA00023163"/>
    </source>
</evidence>
<evidence type="ECO:0000256" key="9">
    <source>
        <dbReference type="SAM" id="MobiDB-lite"/>
    </source>
</evidence>
<feature type="compositionally biased region" description="Gly residues" evidence="9">
    <location>
        <begin position="82"/>
        <end position="94"/>
    </location>
</feature>
<keyword evidence="8" id="KW-0175">Coiled coil</keyword>
<dbReference type="GO" id="GO:0003712">
    <property type="term" value="F:transcription coregulator activity"/>
    <property type="evidence" value="ECO:0007669"/>
    <property type="project" value="InterPro"/>
</dbReference>
<feature type="compositionally biased region" description="Low complexity" evidence="9">
    <location>
        <begin position="44"/>
        <end position="66"/>
    </location>
</feature>